<dbReference type="Proteomes" id="UP000035680">
    <property type="component" value="Unassembled WGS sequence"/>
</dbReference>
<dbReference type="InterPro" id="IPR051320">
    <property type="entry name" value="Viral_Replic_Matur_Polypro"/>
</dbReference>
<dbReference type="SUPFAM" id="SSF56672">
    <property type="entry name" value="DNA/RNA polymerases"/>
    <property type="match status" value="1"/>
</dbReference>
<dbReference type="CDD" id="cd01647">
    <property type="entry name" value="RT_LTR"/>
    <property type="match status" value="1"/>
</dbReference>
<dbReference type="PANTHER" id="PTHR33064">
    <property type="entry name" value="POL PROTEIN"/>
    <property type="match status" value="1"/>
</dbReference>
<organism evidence="2 3">
    <name type="scientific">Strongyloides venezuelensis</name>
    <name type="common">Threadworm</name>
    <dbReference type="NCBI Taxonomy" id="75913"/>
    <lineage>
        <taxon>Eukaryota</taxon>
        <taxon>Metazoa</taxon>
        <taxon>Ecdysozoa</taxon>
        <taxon>Nematoda</taxon>
        <taxon>Chromadorea</taxon>
        <taxon>Rhabditida</taxon>
        <taxon>Tylenchina</taxon>
        <taxon>Panagrolaimomorpha</taxon>
        <taxon>Strongyloidoidea</taxon>
        <taxon>Strongyloididae</taxon>
        <taxon>Strongyloides</taxon>
    </lineage>
</organism>
<accession>A0A0K0FX68</accession>
<name>A0A0K0FX68_STRVS</name>
<dbReference type="InterPro" id="IPR043502">
    <property type="entry name" value="DNA/RNA_pol_sf"/>
</dbReference>
<dbReference type="Gene3D" id="3.10.10.10">
    <property type="entry name" value="HIV Type 1 Reverse Transcriptase, subunit A, domain 1"/>
    <property type="match status" value="1"/>
</dbReference>
<evidence type="ECO:0000313" key="3">
    <source>
        <dbReference type="WBParaSite" id="SVE_1704000.1"/>
    </source>
</evidence>
<sequence>FKLDPADYNRFGVYTPWGCYRYLRLPQGFCNSPSICQEIMDRVTRETQFATSFLDDVIISTRPNREFHLKEVRNTLRAFKDFGLKLNEKKCVFMSKEITFLGHRINHEGISPDQTNVDTICKIQPPTNLKQLRMFIGAVGFFSMFIPKYSSIMKPLFDLLKKDKPFVWSTEHQNAFEAAKNSLLSSKVLAHYDPAKELYIFTDASQKGYSGVLCQKFDANFRPIMYWSKSRPN</sequence>
<dbReference type="AlphaFoldDB" id="A0A0K0FX68"/>
<evidence type="ECO:0000259" key="1">
    <source>
        <dbReference type="PROSITE" id="PS50878"/>
    </source>
</evidence>
<reference evidence="3" key="2">
    <citation type="submission" date="2015-08" db="UniProtKB">
        <authorList>
            <consortium name="WormBaseParasite"/>
        </authorList>
    </citation>
    <scope>IDENTIFICATION</scope>
</reference>
<feature type="domain" description="Reverse transcriptase" evidence="1">
    <location>
        <begin position="1"/>
        <end position="105"/>
    </location>
</feature>
<proteinExistence type="predicted"/>
<dbReference type="WBParaSite" id="SVE_1704000.1">
    <property type="protein sequence ID" value="SVE_1704000.1"/>
    <property type="gene ID" value="SVE_1704000"/>
</dbReference>
<dbReference type="InterPro" id="IPR041577">
    <property type="entry name" value="RT_RNaseH_2"/>
</dbReference>
<dbReference type="FunFam" id="3.30.70.270:FF:000026">
    <property type="entry name" value="Transposon Ty3-G Gag-Pol polyprotein"/>
    <property type="match status" value="1"/>
</dbReference>
<keyword evidence="2" id="KW-1185">Reference proteome</keyword>
<evidence type="ECO:0000313" key="2">
    <source>
        <dbReference type="Proteomes" id="UP000035680"/>
    </source>
</evidence>
<dbReference type="PROSITE" id="PS50878">
    <property type="entry name" value="RT_POL"/>
    <property type="match status" value="1"/>
</dbReference>
<dbReference type="Pfam" id="PF00078">
    <property type="entry name" value="RVT_1"/>
    <property type="match status" value="1"/>
</dbReference>
<dbReference type="InterPro" id="IPR043128">
    <property type="entry name" value="Rev_trsase/Diguanyl_cyclase"/>
</dbReference>
<dbReference type="InterPro" id="IPR000477">
    <property type="entry name" value="RT_dom"/>
</dbReference>
<dbReference type="Pfam" id="PF17919">
    <property type="entry name" value="RT_RNaseH_2"/>
    <property type="match status" value="1"/>
</dbReference>
<dbReference type="STRING" id="75913.A0A0K0FX68"/>
<dbReference type="PANTHER" id="PTHR33064:SF37">
    <property type="entry name" value="RIBONUCLEASE H"/>
    <property type="match status" value="1"/>
</dbReference>
<protein>
    <submittedName>
        <fullName evidence="3">Reverse transcriptase domain-containing protein</fullName>
    </submittedName>
</protein>
<dbReference type="Gene3D" id="3.30.70.270">
    <property type="match status" value="2"/>
</dbReference>
<reference evidence="2" key="1">
    <citation type="submission" date="2014-07" db="EMBL/GenBank/DDBJ databases">
        <authorList>
            <person name="Martin A.A"/>
            <person name="De Silva N."/>
        </authorList>
    </citation>
    <scope>NUCLEOTIDE SEQUENCE</scope>
</reference>